<dbReference type="Gene3D" id="3.60.110.10">
    <property type="entry name" value="Carbon-nitrogen hydrolase"/>
    <property type="match status" value="1"/>
</dbReference>
<dbReference type="GO" id="GO:0016811">
    <property type="term" value="F:hydrolase activity, acting on carbon-nitrogen (but not peptide) bonds, in linear amides"/>
    <property type="evidence" value="ECO:0007669"/>
    <property type="project" value="TreeGrafter"/>
</dbReference>
<dbReference type="InterPro" id="IPR050345">
    <property type="entry name" value="Aliph_Amidase/BUP"/>
</dbReference>
<dbReference type="AlphaFoldDB" id="A0AAJ0BEH3"/>
<dbReference type="PROSITE" id="PS50263">
    <property type="entry name" value="CN_HYDROLASE"/>
    <property type="match status" value="1"/>
</dbReference>
<feature type="domain" description="CN hydrolase" evidence="2">
    <location>
        <begin position="5"/>
        <end position="273"/>
    </location>
</feature>
<evidence type="ECO:0000313" key="4">
    <source>
        <dbReference type="Proteomes" id="UP001239445"/>
    </source>
</evidence>
<name>A0AAJ0BEH3_9PEZI</name>
<dbReference type="InterPro" id="IPR003010">
    <property type="entry name" value="C-N_Hydrolase"/>
</dbReference>
<keyword evidence="1 3" id="KW-0378">Hydrolase</keyword>
<evidence type="ECO:0000313" key="3">
    <source>
        <dbReference type="EMBL" id="KAK1755628.1"/>
    </source>
</evidence>
<dbReference type="SUPFAM" id="SSF56317">
    <property type="entry name" value="Carbon-nitrogen hydrolase"/>
    <property type="match status" value="1"/>
</dbReference>
<dbReference type="Proteomes" id="UP001239445">
    <property type="component" value="Unassembled WGS sequence"/>
</dbReference>
<gene>
    <name evidence="3" type="ORF">QBC47DRAFT_192021</name>
</gene>
<dbReference type="InterPro" id="IPR036526">
    <property type="entry name" value="C-N_Hydrolase_sf"/>
</dbReference>
<dbReference type="PANTHER" id="PTHR43674">
    <property type="entry name" value="NITRILASE C965.09-RELATED"/>
    <property type="match status" value="1"/>
</dbReference>
<sequence>MAPTYKIALIQIKQKDAAVKENYAKAESYIRDAAAQGADLAVLPEYHLTSWCPEHPDFVSATIESASYVSRYQDLARELGINIVPGTICDVSSPSGEGEGEKEMRNMAYWISSDGSIAGSYQKKNLWHPERPHLAAGVQEPHAAFETPLTKGDGKKIKAGLLICWDLAFPEAFRALIADGADVIVIPSWWHLTDVDDEAFGMNPMCERAFLEAAVVTRAYENTAAVVFCNAGGLSQVAMPILGAVGGVMEAMDPSEGAGDGKGEGMKIVEVDFGVLQVAERNYKVRADMGSQGWHYGYTLWKGAAEKGDK</sequence>
<evidence type="ECO:0000256" key="1">
    <source>
        <dbReference type="ARBA" id="ARBA00022801"/>
    </source>
</evidence>
<dbReference type="PANTHER" id="PTHR43674:SF16">
    <property type="entry name" value="CARBON-NITROGEN FAMILY, PUTATIVE (AFU_ORTHOLOGUE AFUA_5G02350)-RELATED"/>
    <property type="match status" value="1"/>
</dbReference>
<keyword evidence="4" id="KW-1185">Reference proteome</keyword>
<dbReference type="CDD" id="cd07197">
    <property type="entry name" value="nitrilase"/>
    <property type="match status" value="1"/>
</dbReference>
<protein>
    <submittedName>
        <fullName evidence="3">Carbon-nitrogen hydrolase</fullName>
    </submittedName>
</protein>
<dbReference type="EMBL" id="MU839833">
    <property type="protein sequence ID" value="KAK1755628.1"/>
    <property type="molecule type" value="Genomic_DNA"/>
</dbReference>
<accession>A0AAJ0BEH3</accession>
<proteinExistence type="predicted"/>
<dbReference type="Pfam" id="PF00795">
    <property type="entry name" value="CN_hydrolase"/>
    <property type="match status" value="1"/>
</dbReference>
<organism evidence="3 4">
    <name type="scientific">Echria macrotheca</name>
    <dbReference type="NCBI Taxonomy" id="438768"/>
    <lineage>
        <taxon>Eukaryota</taxon>
        <taxon>Fungi</taxon>
        <taxon>Dikarya</taxon>
        <taxon>Ascomycota</taxon>
        <taxon>Pezizomycotina</taxon>
        <taxon>Sordariomycetes</taxon>
        <taxon>Sordariomycetidae</taxon>
        <taxon>Sordariales</taxon>
        <taxon>Schizotheciaceae</taxon>
        <taxon>Echria</taxon>
    </lineage>
</organism>
<reference evidence="3" key="1">
    <citation type="submission" date="2023-06" db="EMBL/GenBank/DDBJ databases">
        <title>Genome-scale phylogeny and comparative genomics of the fungal order Sordariales.</title>
        <authorList>
            <consortium name="Lawrence Berkeley National Laboratory"/>
            <person name="Hensen N."/>
            <person name="Bonometti L."/>
            <person name="Westerberg I."/>
            <person name="Brannstrom I.O."/>
            <person name="Guillou S."/>
            <person name="Cros-Aarteil S."/>
            <person name="Calhoun S."/>
            <person name="Haridas S."/>
            <person name="Kuo A."/>
            <person name="Mondo S."/>
            <person name="Pangilinan J."/>
            <person name="Riley R."/>
            <person name="Labutti K."/>
            <person name="Andreopoulos B."/>
            <person name="Lipzen A."/>
            <person name="Chen C."/>
            <person name="Yanf M."/>
            <person name="Daum C."/>
            <person name="Ng V."/>
            <person name="Clum A."/>
            <person name="Steindorff A."/>
            <person name="Ohm R."/>
            <person name="Martin F."/>
            <person name="Silar P."/>
            <person name="Natvig D."/>
            <person name="Lalanne C."/>
            <person name="Gautier V."/>
            <person name="Ament-Velasquez S.L."/>
            <person name="Kruys A."/>
            <person name="Hutchinson M.I."/>
            <person name="Powell A.J."/>
            <person name="Barry K."/>
            <person name="Miller A.N."/>
            <person name="Grigoriev I.V."/>
            <person name="Debuchy R."/>
            <person name="Gladieux P."/>
            <person name="Thoren M.H."/>
            <person name="Johannesson H."/>
        </authorList>
    </citation>
    <scope>NUCLEOTIDE SEQUENCE</scope>
    <source>
        <strain evidence="3">PSN4</strain>
    </source>
</reference>
<evidence type="ECO:0000259" key="2">
    <source>
        <dbReference type="PROSITE" id="PS50263"/>
    </source>
</evidence>
<comment type="caution">
    <text evidence="3">The sequence shown here is derived from an EMBL/GenBank/DDBJ whole genome shotgun (WGS) entry which is preliminary data.</text>
</comment>